<evidence type="ECO:0000313" key="2">
    <source>
        <dbReference type="Proteomes" id="UP001150603"/>
    </source>
</evidence>
<dbReference type="EMBL" id="JANBPW010000726">
    <property type="protein sequence ID" value="KAJ1948467.1"/>
    <property type="molecule type" value="Genomic_DNA"/>
</dbReference>
<evidence type="ECO:0000313" key="1">
    <source>
        <dbReference type="EMBL" id="KAJ1948467.1"/>
    </source>
</evidence>
<accession>A0ACC1JDQ2</accession>
<proteinExistence type="predicted"/>
<name>A0ACC1JDQ2_9FUNG</name>
<sequence>MRLSLDPPHVDDVSDEPKGLLGPDTPSLELLAEMIKEEIRQASGLKQALDKVGTEMGGMEERVLQLPASDTQSAPLTPEKRATKQQPKKQVRFTVPDDVRFRWLGIFQAPDPTDGTTRDSDQQGQTEERLTTPEESTQGSTQSNGELKQTANSETAVPETRGDSQEVRDEADTNKQAGDPPHRIRRVSALPATTVRETRRQDTGKATTAQESGGEQARQEDGRRHPFASNSSIEAVYGGSRPDTRESAVVAEEQSLYKDAASALFGGSGKFATVSGRNSRKISAHLFGEQPSAAAAATDKSSAPPVPSLPAQTGPQAAESRVHIPKRYSVLSTQKNTDPHVHSPQIN</sequence>
<dbReference type="Proteomes" id="UP001150603">
    <property type="component" value="Unassembled WGS sequence"/>
</dbReference>
<gene>
    <name evidence="1" type="ORF">FBU59_001580</name>
</gene>
<keyword evidence="2" id="KW-1185">Reference proteome</keyword>
<organism evidence="1 2">
    <name type="scientific">Linderina macrospora</name>
    <dbReference type="NCBI Taxonomy" id="4868"/>
    <lineage>
        <taxon>Eukaryota</taxon>
        <taxon>Fungi</taxon>
        <taxon>Fungi incertae sedis</taxon>
        <taxon>Zoopagomycota</taxon>
        <taxon>Kickxellomycotina</taxon>
        <taxon>Kickxellomycetes</taxon>
        <taxon>Kickxellales</taxon>
        <taxon>Kickxellaceae</taxon>
        <taxon>Linderina</taxon>
    </lineage>
</organism>
<comment type="caution">
    <text evidence="1">The sequence shown here is derived from an EMBL/GenBank/DDBJ whole genome shotgun (WGS) entry which is preliminary data.</text>
</comment>
<protein>
    <submittedName>
        <fullName evidence="1">Uncharacterized protein</fullName>
    </submittedName>
</protein>
<reference evidence="1" key="1">
    <citation type="submission" date="2022-07" db="EMBL/GenBank/DDBJ databases">
        <title>Phylogenomic reconstructions and comparative analyses of Kickxellomycotina fungi.</title>
        <authorList>
            <person name="Reynolds N.K."/>
            <person name="Stajich J.E."/>
            <person name="Barry K."/>
            <person name="Grigoriev I.V."/>
            <person name="Crous P."/>
            <person name="Smith M.E."/>
        </authorList>
    </citation>
    <scope>NUCLEOTIDE SEQUENCE</scope>
    <source>
        <strain evidence="1">NRRL 5244</strain>
    </source>
</reference>